<evidence type="ECO:0000313" key="4">
    <source>
        <dbReference type="EMBL" id="NXU14509.1"/>
    </source>
</evidence>
<dbReference type="Proteomes" id="UP000570592">
    <property type="component" value="Unassembled WGS sequence"/>
</dbReference>
<dbReference type="PANTHER" id="PTHR15718">
    <property type="entry name" value="G PROTEIN-REGULATED INDUCER OF NEURITE OUTGROWTH C-TERMINAL DOMAIN-CONTAINING PROTEIN"/>
    <property type="match status" value="1"/>
</dbReference>
<dbReference type="InterPro" id="IPR032745">
    <property type="entry name" value="GRIN_C"/>
</dbReference>
<feature type="non-terminal residue" evidence="4">
    <location>
        <position position="501"/>
    </location>
</feature>
<proteinExistence type="predicted"/>
<evidence type="ECO:0000256" key="1">
    <source>
        <dbReference type="ARBA" id="ARBA00002358"/>
    </source>
</evidence>
<accession>A0A7L3IC48</accession>
<feature type="compositionally biased region" description="Polar residues" evidence="2">
    <location>
        <begin position="1"/>
        <end position="14"/>
    </location>
</feature>
<dbReference type="AlphaFoldDB" id="A0A7L3IC48"/>
<feature type="region of interest" description="Disordered" evidence="2">
    <location>
        <begin position="455"/>
        <end position="501"/>
    </location>
</feature>
<feature type="domain" description="G protein-regulated inducer of neurite outgrowth C-terminal" evidence="3">
    <location>
        <begin position="392"/>
        <end position="498"/>
    </location>
</feature>
<organism evidence="4 5">
    <name type="scientific">Pardalotus punctatus</name>
    <name type="common">spotted pardalote</name>
    <dbReference type="NCBI Taxonomy" id="254575"/>
    <lineage>
        <taxon>Eukaryota</taxon>
        <taxon>Metazoa</taxon>
        <taxon>Chordata</taxon>
        <taxon>Craniata</taxon>
        <taxon>Vertebrata</taxon>
        <taxon>Euteleostomi</taxon>
        <taxon>Archelosauria</taxon>
        <taxon>Archosauria</taxon>
        <taxon>Dinosauria</taxon>
        <taxon>Saurischia</taxon>
        <taxon>Theropoda</taxon>
        <taxon>Coelurosauria</taxon>
        <taxon>Aves</taxon>
        <taxon>Neognathae</taxon>
        <taxon>Neoaves</taxon>
        <taxon>Telluraves</taxon>
        <taxon>Australaves</taxon>
        <taxon>Passeriformes</taxon>
        <taxon>Meliphagoidea</taxon>
        <taxon>Pardalotidae</taxon>
        <taxon>Pardalotus</taxon>
    </lineage>
</organism>
<dbReference type="InterPro" id="IPR026646">
    <property type="entry name" value="GPRIN2-like/GPRIN3"/>
</dbReference>
<dbReference type="EMBL" id="VZTX01016630">
    <property type="protein sequence ID" value="NXU14509.1"/>
    <property type="molecule type" value="Genomic_DNA"/>
</dbReference>
<dbReference type="PANTHER" id="PTHR15718:SF5">
    <property type="entry name" value="G PROTEIN-REGULATED INDUCER OF NEURITE OUTGROWTH 2"/>
    <property type="match status" value="1"/>
</dbReference>
<feature type="non-terminal residue" evidence="4">
    <location>
        <position position="1"/>
    </location>
</feature>
<dbReference type="GO" id="GO:0031175">
    <property type="term" value="P:neuron projection development"/>
    <property type="evidence" value="ECO:0007669"/>
    <property type="project" value="TreeGrafter"/>
</dbReference>
<feature type="compositionally biased region" description="Basic and acidic residues" evidence="2">
    <location>
        <begin position="461"/>
        <end position="474"/>
    </location>
</feature>
<comment type="function">
    <text evidence="1">May be involved in neurite outgrowth.</text>
</comment>
<evidence type="ECO:0000256" key="2">
    <source>
        <dbReference type="SAM" id="MobiDB-lite"/>
    </source>
</evidence>
<keyword evidence="5" id="KW-1185">Reference proteome</keyword>
<dbReference type="GO" id="GO:0005886">
    <property type="term" value="C:plasma membrane"/>
    <property type="evidence" value="ECO:0007669"/>
    <property type="project" value="TreeGrafter"/>
</dbReference>
<gene>
    <name evidence="4" type="primary">Grin2</name>
    <name evidence="4" type="ORF">PARPUN_R09212</name>
</gene>
<dbReference type="Pfam" id="PF15235">
    <property type="entry name" value="GRIN_C"/>
    <property type="match status" value="1"/>
</dbReference>
<name>A0A7L3IC48_9PASS</name>
<feature type="compositionally biased region" description="Polar residues" evidence="2">
    <location>
        <begin position="24"/>
        <end position="35"/>
    </location>
</feature>
<reference evidence="4 5" key="1">
    <citation type="submission" date="2019-09" db="EMBL/GenBank/DDBJ databases">
        <title>Bird 10,000 Genomes (B10K) Project - Family phase.</title>
        <authorList>
            <person name="Zhang G."/>
        </authorList>
    </citation>
    <scope>NUCLEOTIDE SEQUENCE [LARGE SCALE GENOMIC DNA]</scope>
    <source>
        <strain evidence="4">B10K-DU-029-51</strain>
    </source>
</reference>
<evidence type="ECO:0000259" key="3">
    <source>
        <dbReference type="Pfam" id="PF15235"/>
    </source>
</evidence>
<evidence type="ECO:0000313" key="5">
    <source>
        <dbReference type="Proteomes" id="UP000570592"/>
    </source>
</evidence>
<sequence>MGLGSEVQTINDQSANDHSESRSKNTNHVTEQSPASWGVGDTKMCVKSSTVENVSSACFVHQQSMCKMEETGTGLQRSHSDLTCSCKQQAYVTHIETSATHSSLSSSSCRHGLPVARMPFQTQRYGSETNANTSHYQNLVTHLPVLPRDQQVPTNTFDSGSIPRNTTVYTDPGTFHTAVLGPHMPGNGFSNRTMFSQAPGIIHGGLTFGNIPNSAYSPMVMTVHNNSAGPCSVRQDTLKADATIPAYCHSLPIPSIQLVPRLVCSVSETGKEQAAPGYFHSFSASDILTYPKLVSSVSESGLDAKKILKCCNAPGEHAQQERAPPEAKAACVTLSSQQGVDMVVTTKDMWTMTSMNDITKGLKPTLERRDAEVQTLPTMECKSVATSPAAAAEGHSHVFPEVNLEQDLEAPKSPVREVRWDDEGMTWEVYGASVDPEVLGVAIQKHLEFQIEQFQTEPAEAPEKSNEEPPPEKTGRRRPFRTMMHSLRYPSCCARSSTAVE</sequence>
<protein>
    <submittedName>
        <fullName evidence="4">GRIN2 protein</fullName>
    </submittedName>
</protein>
<feature type="region of interest" description="Disordered" evidence="2">
    <location>
        <begin position="1"/>
        <end position="35"/>
    </location>
</feature>
<comment type="caution">
    <text evidence="4">The sequence shown here is derived from an EMBL/GenBank/DDBJ whole genome shotgun (WGS) entry which is preliminary data.</text>
</comment>